<keyword evidence="1" id="KW-0802">TPR repeat</keyword>
<dbReference type="Pfam" id="PF13174">
    <property type="entry name" value="TPR_6"/>
    <property type="match status" value="1"/>
</dbReference>
<sequence length="1014" mass="115687">MIQSVKKICIGSAFVVCGLTTQAQFTKANDDPDANFKLAKEFYQKDQFSLAYPLFKMLNEKADANSSIPVTIQLESKYYSLVCGLQLNDVTAEEKAKEFIAIEHNTPRIEMLCYHLAEYYYRKKKFAEALDYYEKTTPENLSNREIASMKFHKGYAYFTMQRFNDAKPLFNAIRQIPSDPNYYDANYYYGFICFNEKNYKEALSAFKLVDGQPSYQNIVPYYVAEIHYFNGDRDKAIEYGEKAIAKGGQFYDLRLRQLVGHAYFEKKEFAKALPYLEKYVSSTEKVSREDLYELSYCYYDAQQWKKSIAGFKELGGKEDSLSQNSMYLLADAYLKTNQKASARNAFLFCELNSSNLIQKEISKFNYGKLSYELGYQDVALNELREFVTTYPKADNAPEAKELLVSLLANTNNYKDALELFESLSVQSEAVKRLYPRILCGRAVELINDQQLAQADALLDKVLTLAPYNQNQLPFVNFWKGEIAYRTNKYDAAINYMETYLNASSSLGEVTPVNARYVLGYSNLKQENYYKALQYFQQITTSVSASSDNISQDAYVRSADCYFMDKKFPKALQMYETVLNNNLPAADYALYQKAIISGASNKYAEKISLMQSLAQRYPQSSLIADANMEIANAYMANEDFQSAISPLNNLLKNGNDAYKPQAYLKLGVVYYNLNNSTEALNNFKKLVSAYPNSDESDEAVDYIRGIFVDQQKPSEYVAFMRQNGKNVSYSEEDSLNYVTANIAYENKSYETALSGLTGYLKQYPDGRYVIDASFQVAEIYNGKKSFDNAIKYYDAVAAKAPNRYAEASALQAARISYFELKDYERAEKYFTQLKGLAVTPENKQESMKGLLRCQYKLSKWTEAVPNAEELLKEKGTATDDRMMANMILAKNYQNNNNLEDASIAYKQVIQLGKSEYAAEARYRVAEILFAQNKFPEAEKAGFEVINKAGSYDYWITKAYILLGDVYFKQKDYFNAEATLKSVAENATDASLKKEATKLLDDVIAEKNQNSKVDPS</sequence>
<feature type="repeat" description="TPR" evidence="1">
    <location>
        <begin position="659"/>
        <end position="692"/>
    </location>
</feature>
<dbReference type="SMART" id="SM00028">
    <property type="entry name" value="TPR"/>
    <property type="match status" value="14"/>
</dbReference>
<evidence type="ECO:0000256" key="1">
    <source>
        <dbReference type="PROSITE-ProRule" id="PRU00339"/>
    </source>
</evidence>
<dbReference type="Gene3D" id="1.25.40.10">
    <property type="entry name" value="Tetratricopeptide repeat domain"/>
    <property type="match status" value="7"/>
</dbReference>
<dbReference type="RefSeq" id="WP_369331923.1">
    <property type="nucleotide sequence ID" value="NZ_JAULBC010000009.1"/>
</dbReference>
<dbReference type="Proteomes" id="UP001560573">
    <property type="component" value="Unassembled WGS sequence"/>
</dbReference>
<dbReference type="PROSITE" id="PS50293">
    <property type="entry name" value="TPR_REGION"/>
    <property type="match status" value="1"/>
</dbReference>
<protein>
    <submittedName>
        <fullName evidence="2">Tetratricopeptide repeat protein</fullName>
    </submittedName>
</protein>
<reference evidence="2 3" key="1">
    <citation type="submission" date="2023-07" db="EMBL/GenBank/DDBJ databases">
        <authorList>
            <person name="Lian W.-H."/>
        </authorList>
    </citation>
    <scope>NUCLEOTIDE SEQUENCE [LARGE SCALE GENOMIC DNA]</scope>
    <source>
        <strain evidence="2 3">SYSU DXS3180</strain>
    </source>
</reference>
<name>A0ABV3ZL28_9BACT</name>
<comment type="caution">
    <text evidence="2">The sequence shown here is derived from an EMBL/GenBank/DDBJ whole genome shotgun (WGS) entry which is preliminary data.</text>
</comment>
<dbReference type="PANTHER" id="PTHR12558:SF44">
    <property type="entry name" value="TETRATRICOPEPTIDE REPEAT-CONTAINING PROTEIN"/>
    <property type="match status" value="1"/>
</dbReference>
<evidence type="ECO:0000313" key="2">
    <source>
        <dbReference type="EMBL" id="MEX6690508.1"/>
    </source>
</evidence>
<gene>
    <name evidence="2" type="ORF">QTN47_23550</name>
</gene>
<organism evidence="2 3">
    <name type="scientific">Danxiaibacter flavus</name>
    <dbReference type="NCBI Taxonomy" id="3049108"/>
    <lineage>
        <taxon>Bacteria</taxon>
        <taxon>Pseudomonadati</taxon>
        <taxon>Bacteroidota</taxon>
        <taxon>Chitinophagia</taxon>
        <taxon>Chitinophagales</taxon>
        <taxon>Chitinophagaceae</taxon>
        <taxon>Danxiaibacter</taxon>
    </lineage>
</organism>
<dbReference type="PANTHER" id="PTHR12558">
    <property type="entry name" value="CELL DIVISION CYCLE 16,23,27"/>
    <property type="match status" value="1"/>
</dbReference>
<dbReference type="Pfam" id="PF13432">
    <property type="entry name" value="TPR_16"/>
    <property type="match status" value="3"/>
</dbReference>
<dbReference type="InterPro" id="IPR011990">
    <property type="entry name" value="TPR-like_helical_dom_sf"/>
</dbReference>
<evidence type="ECO:0000313" key="3">
    <source>
        <dbReference type="Proteomes" id="UP001560573"/>
    </source>
</evidence>
<keyword evidence="3" id="KW-1185">Reference proteome</keyword>
<dbReference type="InterPro" id="IPR019734">
    <property type="entry name" value="TPR_rpt"/>
</dbReference>
<dbReference type="EMBL" id="JAULBC010000009">
    <property type="protein sequence ID" value="MEX6690508.1"/>
    <property type="molecule type" value="Genomic_DNA"/>
</dbReference>
<proteinExistence type="predicted"/>
<dbReference type="PROSITE" id="PS50005">
    <property type="entry name" value="TPR"/>
    <property type="match status" value="1"/>
</dbReference>
<accession>A0ABV3ZL28</accession>
<dbReference type="SUPFAM" id="SSF48452">
    <property type="entry name" value="TPR-like"/>
    <property type="match status" value="6"/>
</dbReference>